<gene>
    <name evidence="1" type="ORF">LMJF_36_0430</name>
</gene>
<dbReference type="RefSeq" id="XP_001686613.1">
    <property type="nucleotide sequence ID" value="XM_001686561.1"/>
</dbReference>
<dbReference type="Proteomes" id="UP000000542">
    <property type="component" value="Chromosome 36"/>
</dbReference>
<name>Q4Q235_LEIMA</name>
<dbReference type="OMA" id="CDGVWTV"/>
<evidence type="ECO:0008006" key="3">
    <source>
        <dbReference type="Google" id="ProtNLM"/>
    </source>
</evidence>
<evidence type="ECO:0000313" key="2">
    <source>
        <dbReference type="Proteomes" id="UP000000542"/>
    </source>
</evidence>
<organism evidence="1 2">
    <name type="scientific">Leishmania major</name>
    <dbReference type="NCBI Taxonomy" id="5664"/>
    <lineage>
        <taxon>Eukaryota</taxon>
        <taxon>Discoba</taxon>
        <taxon>Euglenozoa</taxon>
        <taxon>Kinetoplastea</taxon>
        <taxon>Metakinetoplastina</taxon>
        <taxon>Trypanosomatida</taxon>
        <taxon>Trypanosomatidae</taxon>
        <taxon>Leishmaniinae</taxon>
        <taxon>Leishmania</taxon>
    </lineage>
</organism>
<dbReference type="EMBL" id="FR796432">
    <property type="protein sequence ID" value="CAJ08994.1"/>
    <property type="molecule type" value="Genomic_DNA"/>
</dbReference>
<dbReference type="VEuPathDB" id="TriTrypDB:LMJLV39_360009700"/>
<protein>
    <recommendedName>
        <fullName evidence="3">Transcription factor IIa-like protein</fullName>
    </recommendedName>
</protein>
<dbReference type="VEuPathDB" id="TriTrypDB:LMJFC_360010800"/>
<accession>Q4Q235</accession>
<reference evidence="1 2" key="1">
    <citation type="journal article" date="2005" name="Science">
        <title>The genome of the kinetoplastid parasite, Leishmania major.</title>
        <authorList>
            <person name="Ivens A.C."/>
            <person name="Peacock C.S."/>
            <person name="Worthey E.A."/>
            <person name="Murphy L."/>
            <person name="Aggarwal G."/>
            <person name="Berriman M."/>
            <person name="Sisk E."/>
            <person name="Rajandream M.A."/>
            <person name="Adlem E."/>
            <person name="Aert R."/>
            <person name="Anupama A."/>
            <person name="Apostolou Z."/>
            <person name="Attipoe P."/>
            <person name="Bason N."/>
            <person name="Bauser C."/>
            <person name="Beck A."/>
            <person name="Beverley S.M."/>
            <person name="Bianchettin G."/>
            <person name="Borzym K."/>
            <person name="Bothe G."/>
            <person name="Bruschi C.V."/>
            <person name="Collins M."/>
            <person name="Cadag E."/>
            <person name="Ciarloni L."/>
            <person name="Clayton C."/>
            <person name="Coulson R.M."/>
            <person name="Cronin A."/>
            <person name="Cruz A.K."/>
            <person name="Davies R.M."/>
            <person name="De Gaudenzi J."/>
            <person name="Dobson D.E."/>
            <person name="Duesterhoeft A."/>
            <person name="Fazelina G."/>
            <person name="Fosker N."/>
            <person name="Frasch A.C."/>
            <person name="Fraser A."/>
            <person name="Fuchs M."/>
            <person name="Gabel C."/>
            <person name="Goble A."/>
            <person name="Goffeau A."/>
            <person name="Harris D."/>
            <person name="Hertz-Fowler C."/>
            <person name="Hilbert H."/>
            <person name="Horn D."/>
            <person name="Huang Y."/>
            <person name="Klages S."/>
            <person name="Knights A."/>
            <person name="Kube M."/>
            <person name="Larke N."/>
            <person name="Litvin L."/>
            <person name="Lord A."/>
            <person name="Louie T."/>
            <person name="Marra M."/>
            <person name="Masuy D."/>
            <person name="Matthews K."/>
            <person name="Michaeli S."/>
            <person name="Mottram J.C."/>
            <person name="Muller-Auer S."/>
            <person name="Munden H."/>
            <person name="Nelson S."/>
            <person name="Norbertczak H."/>
            <person name="Oliver K."/>
            <person name="O'neil S."/>
            <person name="Pentony M."/>
            <person name="Pohl T.M."/>
            <person name="Price C."/>
            <person name="Purnelle B."/>
            <person name="Quail M.A."/>
            <person name="Rabbinowitsch E."/>
            <person name="Reinhardt R."/>
            <person name="Rieger M."/>
            <person name="Rinta J."/>
            <person name="Robben J."/>
            <person name="Robertson L."/>
            <person name="Ruiz J.C."/>
            <person name="Rutter S."/>
            <person name="Saunders D."/>
            <person name="Schafer M."/>
            <person name="Schein J."/>
            <person name="Schwartz D.C."/>
            <person name="Seeger K."/>
            <person name="Seyler A."/>
            <person name="Sharp S."/>
            <person name="Shin H."/>
            <person name="Sivam D."/>
            <person name="Squares R."/>
            <person name="Squares S."/>
            <person name="Tosato V."/>
            <person name="Vogt C."/>
            <person name="Volckaert G."/>
            <person name="Wambutt R."/>
            <person name="Warren T."/>
            <person name="Wedler H."/>
            <person name="Woodward J."/>
            <person name="Zhou S."/>
            <person name="Zimmermann W."/>
            <person name="Smith D.F."/>
            <person name="Blackwell J.M."/>
            <person name="Stuart K.D."/>
            <person name="Barrell B."/>
            <person name="Myler P.J."/>
        </authorList>
    </citation>
    <scope>NUCLEOTIDE SEQUENCE [LARGE SCALE GENOMIC DNA]</scope>
    <source>
        <strain evidence="2">MHOM/IL/81/Friedlin</strain>
    </source>
</reference>
<keyword evidence="2" id="KW-1185">Reference proteome</keyword>
<evidence type="ECO:0000313" key="1">
    <source>
        <dbReference type="EMBL" id="CAJ08994.1"/>
    </source>
</evidence>
<sequence>MVVMLPALYARECVACSGAFRSCSRSGHRVPCLSCAAPAREFLLCRVSTTVSVSPPSFTCTLFRFRHPSPRTCRTCFRVTVFSSALACSLFACVGCRLPSSPSRYTLWRILMYRQSIAGLALAAALAEIQPALTPRQEEEIWRVFDAAMQAAVADAPLMSHISVQTPPPSSVGGGGYAAVTSTASELYVPADAEDGSGIDAEERAFGKPAAASQDGETPFEDSHIAFPVYRLVDDEWTLLLKDPTVVVRNELGVSEKIQLDYLRVRLKDIGAQSGATQPKQVRAVRERRA</sequence>
<proteinExistence type="predicted"/>
<dbReference type="AlphaFoldDB" id="Q4Q235"/>
<dbReference type="KEGG" id="lma:LMJF_36_0430"/>
<reference evidence="1 2" key="2">
    <citation type="journal article" date="2011" name="Genome Res.">
        <title>Chromosome and gene copy number variation allow major structural change between species and strains of Leishmania.</title>
        <authorList>
            <person name="Rogers M.B."/>
            <person name="Hilley J.D."/>
            <person name="Dickens N.J."/>
            <person name="Wilkes J."/>
            <person name="Bates P.A."/>
            <person name="Depledge D.P."/>
            <person name="Harris D."/>
            <person name="Her Y."/>
            <person name="Herzyk P."/>
            <person name="Imamura H."/>
            <person name="Otto T.D."/>
            <person name="Sanders M."/>
            <person name="Seeger K."/>
            <person name="Dujardin J.C."/>
            <person name="Berriman M."/>
            <person name="Smith D.F."/>
            <person name="Hertz-Fowler C."/>
            <person name="Mottram J.C."/>
        </authorList>
    </citation>
    <scope>NUCLEOTIDE SEQUENCE [LARGE SCALE GENOMIC DNA]</scope>
    <source>
        <strain evidence="2">MHOM/IL/81/Friedlin</strain>
    </source>
</reference>
<dbReference type="eggNOG" id="ENOG502SB8I">
    <property type="taxonomic scope" value="Eukaryota"/>
</dbReference>
<dbReference type="GeneID" id="5655291"/>
<dbReference type="VEuPathDB" id="TriTrypDB:LMJSD75_360009600"/>
<dbReference type="InParanoid" id="Q4Q235"/>
<dbReference type="VEuPathDB" id="TriTrypDB:LmjF.36.0430"/>
<dbReference type="HOGENOM" id="CLU_961238_0_0_1"/>